<dbReference type="EMBL" id="VOIH02000012">
    <property type="protein sequence ID" value="KAF3431700.1"/>
    <property type="molecule type" value="Genomic_DNA"/>
</dbReference>
<name>A0A8K0DPU4_9ROSA</name>
<evidence type="ECO:0000313" key="1">
    <source>
        <dbReference type="EMBL" id="KAF3431700.1"/>
    </source>
</evidence>
<dbReference type="AlphaFoldDB" id="A0A8K0DPU4"/>
<comment type="caution">
    <text evidence="1">The sequence shown here is derived from an EMBL/GenBank/DDBJ whole genome shotgun (WGS) entry which is preliminary data.</text>
</comment>
<keyword evidence="2" id="KW-1185">Reference proteome</keyword>
<protein>
    <submittedName>
        <fullName evidence="1">Uncharacterized protein</fullName>
    </submittedName>
</protein>
<gene>
    <name evidence="1" type="ORF">FNV43_RR26432</name>
</gene>
<evidence type="ECO:0000313" key="2">
    <source>
        <dbReference type="Proteomes" id="UP000796880"/>
    </source>
</evidence>
<dbReference type="Proteomes" id="UP000796880">
    <property type="component" value="Unassembled WGS sequence"/>
</dbReference>
<sequence length="87" mass="9792">METKATDSTAVIRDHTTSSTIDVLSASLRRSSLPQFQLIPRWSHIGDRYEETISGHRNIVDRNTDVDHHQDIDNDSETCLRVLAAAC</sequence>
<organism evidence="1 2">
    <name type="scientific">Rhamnella rubrinervis</name>
    <dbReference type="NCBI Taxonomy" id="2594499"/>
    <lineage>
        <taxon>Eukaryota</taxon>
        <taxon>Viridiplantae</taxon>
        <taxon>Streptophyta</taxon>
        <taxon>Embryophyta</taxon>
        <taxon>Tracheophyta</taxon>
        <taxon>Spermatophyta</taxon>
        <taxon>Magnoliopsida</taxon>
        <taxon>eudicotyledons</taxon>
        <taxon>Gunneridae</taxon>
        <taxon>Pentapetalae</taxon>
        <taxon>rosids</taxon>
        <taxon>fabids</taxon>
        <taxon>Rosales</taxon>
        <taxon>Rhamnaceae</taxon>
        <taxon>rhamnoid group</taxon>
        <taxon>Rhamneae</taxon>
        <taxon>Rhamnella</taxon>
    </lineage>
</organism>
<proteinExistence type="predicted"/>
<accession>A0A8K0DPU4</accession>
<dbReference type="OrthoDB" id="1546605at2759"/>
<reference evidence="1" key="1">
    <citation type="submission" date="2020-03" db="EMBL/GenBank/DDBJ databases">
        <title>A high-quality chromosome-level genome assembly of a woody plant with both climbing and erect habits, Rhamnella rubrinervis.</title>
        <authorList>
            <person name="Lu Z."/>
            <person name="Yang Y."/>
            <person name="Zhu X."/>
            <person name="Sun Y."/>
        </authorList>
    </citation>
    <scope>NUCLEOTIDE SEQUENCE</scope>
    <source>
        <strain evidence="1">BYM</strain>
        <tissue evidence="1">Leaf</tissue>
    </source>
</reference>